<dbReference type="Gene3D" id="3.20.20.120">
    <property type="entry name" value="Enolase-like C-terminal domain"/>
    <property type="match status" value="1"/>
</dbReference>
<dbReference type="GO" id="GO:0043748">
    <property type="term" value="F:O-succinylbenzoate synthase activity"/>
    <property type="evidence" value="ECO:0007669"/>
    <property type="project" value="UniProtKB-EC"/>
</dbReference>
<keyword evidence="2" id="KW-0460">Magnesium</keyword>
<dbReference type="SFLD" id="SFLDF00009">
    <property type="entry name" value="o-succinylbenzoate_synthase"/>
    <property type="match status" value="1"/>
</dbReference>
<dbReference type="InterPro" id="IPR036849">
    <property type="entry name" value="Enolase-like_C_sf"/>
</dbReference>
<dbReference type="SUPFAM" id="SSF54826">
    <property type="entry name" value="Enolase N-terminal domain-like"/>
    <property type="match status" value="1"/>
</dbReference>
<evidence type="ECO:0000313" key="6">
    <source>
        <dbReference type="EMBL" id="MCE2594089.1"/>
    </source>
</evidence>
<evidence type="ECO:0000256" key="2">
    <source>
        <dbReference type="ARBA" id="ARBA00022842"/>
    </source>
</evidence>
<name>A0ABS8W544_9GAMM</name>
<organism evidence="6 7">
    <name type="scientific">Motilimonas cestriensis</name>
    <dbReference type="NCBI Taxonomy" id="2742685"/>
    <lineage>
        <taxon>Bacteria</taxon>
        <taxon>Pseudomonadati</taxon>
        <taxon>Pseudomonadota</taxon>
        <taxon>Gammaproteobacteria</taxon>
        <taxon>Alteromonadales</taxon>
        <taxon>Alteromonadales genera incertae sedis</taxon>
        <taxon>Motilimonas</taxon>
    </lineage>
</organism>
<keyword evidence="1" id="KW-0479">Metal-binding</keyword>
<dbReference type="SFLD" id="SFLDS00001">
    <property type="entry name" value="Enolase"/>
    <property type="match status" value="1"/>
</dbReference>
<reference evidence="6 7" key="1">
    <citation type="journal article" date="2022" name="Environ. Microbiol. Rep.">
        <title>Eco-phylogenetic analyses reveal divergent evolution of vitamin B12 metabolism in the marine bacterial family 'Psychromonadaceae'.</title>
        <authorList>
            <person name="Jin X."/>
            <person name="Yang Y."/>
            <person name="Cao H."/>
            <person name="Gao B."/>
            <person name="Zhao Z."/>
        </authorList>
    </citation>
    <scope>NUCLEOTIDE SEQUENCE [LARGE SCALE GENOMIC DNA]</scope>
    <source>
        <strain evidence="6 7">MKS20</strain>
    </source>
</reference>
<dbReference type="RefSeq" id="WP_233051666.1">
    <property type="nucleotide sequence ID" value="NZ_JAIMJA010000003.1"/>
</dbReference>
<proteinExistence type="predicted"/>
<comment type="caution">
    <text evidence="6">The sequence shown here is derived from an EMBL/GenBank/DDBJ whole genome shotgun (WGS) entry which is preliminary data.</text>
</comment>
<feature type="domain" description="Mandelate racemase/muconate lactonizing enzyme C-terminal" evidence="5">
    <location>
        <begin position="113"/>
        <end position="205"/>
    </location>
</feature>
<dbReference type="SFLD" id="SFLDG00180">
    <property type="entry name" value="muconate_cycloisomerase"/>
    <property type="match status" value="1"/>
</dbReference>
<dbReference type="InterPro" id="IPR029065">
    <property type="entry name" value="Enolase_C-like"/>
</dbReference>
<evidence type="ECO:0000256" key="3">
    <source>
        <dbReference type="ARBA" id="ARBA00023239"/>
    </source>
</evidence>
<dbReference type="Pfam" id="PF13378">
    <property type="entry name" value="MR_MLE_C"/>
    <property type="match status" value="1"/>
</dbReference>
<dbReference type="Gene3D" id="3.30.390.10">
    <property type="entry name" value="Enolase-like, N-terminal domain"/>
    <property type="match status" value="1"/>
</dbReference>
<gene>
    <name evidence="6" type="primary">menC</name>
    <name evidence="6" type="ORF">K6Y31_04600</name>
</gene>
<keyword evidence="3 6" id="KW-0456">Lyase</keyword>
<dbReference type="Pfam" id="PF21508">
    <property type="entry name" value="MenC_N"/>
    <property type="match status" value="1"/>
</dbReference>
<protein>
    <recommendedName>
        <fullName evidence="4">o-succinylbenzoate synthase</fullName>
        <ecNumber evidence="4">4.2.1.113</ecNumber>
    </recommendedName>
</protein>
<keyword evidence="7" id="KW-1185">Reference proteome</keyword>
<dbReference type="InterPro" id="IPR013342">
    <property type="entry name" value="Mandelate_racemase_C"/>
</dbReference>
<dbReference type="EMBL" id="JAIMJA010000003">
    <property type="protein sequence ID" value="MCE2594089.1"/>
    <property type="molecule type" value="Genomic_DNA"/>
</dbReference>
<dbReference type="InterPro" id="IPR029017">
    <property type="entry name" value="Enolase-like_N"/>
</dbReference>
<dbReference type="InterPro" id="IPR041338">
    <property type="entry name" value="OSBS_N"/>
</dbReference>
<dbReference type="Proteomes" id="UP001201273">
    <property type="component" value="Unassembled WGS sequence"/>
</dbReference>
<dbReference type="SMART" id="SM00922">
    <property type="entry name" value="MR_MLE"/>
    <property type="match status" value="1"/>
</dbReference>
<evidence type="ECO:0000313" key="7">
    <source>
        <dbReference type="Proteomes" id="UP001201273"/>
    </source>
</evidence>
<dbReference type="PANTHER" id="PTHR48073">
    <property type="entry name" value="O-SUCCINYLBENZOATE SYNTHASE-RELATED"/>
    <property type="match status" value="1"/>
</dbReference>
<evidence type="ECO:0000256" key="1">
    <source>
        <dbReference type="ARBA" id="ARBA00022723"/>
    </source>
</evidence>
<accession>A0ABS8W544</accession>
<dbReference type="NCBIfam" id="TIGR01927">
    <property type="entry name" value="menC_gam_Gplu"/>
    <property type="match status" value="1"/>
</dbReference>
<sequence>MSMLRDIKIYRTSLAFKQPMKFAQHTLKRREFAFIKAFNIALNREVVAELAPLPGFSRESLAQAIAEVIKAAKTQPHKHEFIGPSSAFAWDCLRFGIAPSQVKPDIPLLQGCAEQIKAQYLSLNLPTQIKLKVARLAPCIELEVIHTLVTLNPQLQLRLDANQGWDHQQGAAFASQLPIHNIVFIEEPCATLQDSLYLAEQFQLPLALDEQLQQPQWPLPSFSHQAIKALVIKPMLVGSFKRIEQLLTFANQHQHQQRAILSCAFESHYGLGVLATLANKWTPNEAPGLDTAKYFCHTQNYTLDTSAMERVWPT</sequence>
<dbReference type="EC" id="4.2.1.113" evidence="4"/>
<dbReference type="PANTHER" id="PTHR48073:SF2">
    <property type="entry name" value="O-SUCCINYLBENZOATE SYNTHASE"/>
    <property type="match status" value="1"/>
</dbReference>
<evidence type="ECO:0000259" key="5">
    <source>
        <dbReference type="SMART" id="SM00922"/>
    </source>
</evidence>
<dbReference type="SUPFAM" id="SSF51604">
    <property type="entry name" value="Enolase C-terminal domain-like"/>
    <property type="match status" value="1"/>
</dbReference>
<evidence type="ECO:0000256" key="4">
    <source>
        <dbReference type="NCBIfam" id="TIGR01927"/>
    </source>
</evidence>